<evidence type="ECO:0000256" key="2">
    <source>
        <dbReference type="ARBA" id="ARBA00004123"/>
    </source>
</evidence>
<gene>
    <name evidence="12" type="primary">pct1</name>
    <name evidence="11" type="ORF">SJAG_04488</name>
</gene>
<keyword evidence="8" id="KW-0506">mRNA capping</keyword>
<keyword evidence="13" id="KW-1185">Reference proteome</keyword>
<evidence type="ECO:0000313" key="12">
    <source>
        <dbReference type="JaponicusDB" id="SJAG_04488"/>
    </source>
</evidence>
<organism evidence="11 13">
    <name type="scientific">Schizosaccharomyces japonicus (strain yFS275 / FY16936)</name>
    <name type="common">Fission yeast</name>
    <dbReference type="NCBI Taxonomy" id="402676"/>
    <lineage>
        <taxon>Eukaryota</taxon>
        <taxon>Fungi</taxon>
        <taxon>Dikarya</taxon>
        <taxon>Ascomycota</taxon>
        <taxon>Taphrinomycotina</taxon>
        <taxon>Schizosaccharomycetes</taxon>
        <taxon>Schizosaccharomycetales</taxon>
        <taxon>Schizosaccharomycetaceae</taxon>
        <taxon>Schizosaccharomyces</taxon>
    </lineage>
</organism>
<dbReference type="Pfam" id="PF02940">
    <property type="entry name" value="mRNA_triPase"/>
    <property type="match status" value="1"/>
</dbReference>
<comment type="subunit">
    <text evidence="8">Heterodimer. The mRNA-capping enzyme is composed of two separate chains alpha and beta, respectively a mRNA guanylyltransferase and an mRNA 5'-triphosphate monophosphatase.</text>
</comment>
<dbReference type="Gene3D" id="3.20.100.10">
    <property type="entry name" value="mRNA triphosphatase Cet1-like"/>
    <property type="match status" value="1"/>
</dbReference>
<feature type="domain" description="mRNA triphosphatase Cet1-like" evidence="10">
    <location>
        <begin position="79"/>
        <end position="284"/>
    </location>
</feature>
<comment type="function">
    <text evidence="8">First step of mRNA capping. Converts the 5'-triphosphate end of a nascent mRNA chain into a diphosphate end.</text>
</comment>
<feature type="region of interest" description="Disordered" evidence="9">
    <location>
        <begin position="1"/>
        <end position="60"/>
    </location>
</feature>
<sequence length="324" mass="36784">MDIKGLLETNDVREEHTFSSEAETVPDTPAKHNPSKRKRSEEKPAASSNTAVMSAATKRPSASLRFEPSFLGTTKMSGLVRVIGNFLQHYLLNDTVGVMEIEAKVGNIIDPQTNKRLVLPVLSECVLNPEFAPSVNFRSDMTQSEHKHYNDFLNTAFVNAQRPGRAPMKYKHTKEIDKFFEKASHGKVRVSRNVADNTLMACIEKRRIADLFVYCPNNHFDFRISISDEIPVPLPKDESKPSFSREKDRVGYVHQDIHIDLTQTYQKNARSGTTSKRHELEVEFGNTPKLREYAESARNGSPLAWERVLNLFVENIRILLLQTA</sequence>
<dbReference type="OrthoDB" id="272147at2759"/>
<dbReference type="EMBL" id="KE651168">
    <property type="protein sequence ID" value="EEB09291.1"/>
    <property type="molecule type" value="Genomic_DNA"/>
</dbReference>
<dbReference type="EC" id="3.6.1.74" evidence="8"/>
<evidence type="ECO:0000256" key="9">
    <source>
        <dbReference type="SAM" id="MobiDB-lite"/>
    </source>
</evidence>
<comment type="catalytic activity">
    <reaction evidence="7">
        <text>a 5'-end triphospho-ribonucleoside in mRNA + H2O = a 5'-end diphospho-ribonucleoside in mRNA + phosphate + H(+)</text>
        <dbReference type="Rhea" id="RHEA:67004"/>
        <dbReference type="Rhea" id="RHEA-COMP:17164"/>
        <dbReference type="Rhea" id="RHEA-COMP:17165"/>
        <dbReference type="ChEBI" id="CHEBI:15377"/>
        <dbReference type="ChEBI" id="CHEBI:15378"/>
        <dbReference type="ChEBI" id="CHEBI:43474"/>
        <dbReference type="ChEBI" id="CHEBI:167616"/>
        <dbReference type="ChEBI" id="CHEBI:167618"/>
        <dbReference type="EC" id="3.6.1.74"/>
    </reaction>
    <physiologicalReaction direction="left-to-right" evidence="7">
        <dbReference type="Rhea" id="RHEA:67005"/>
    </physiologicalReaction>
</comment>
<evidence type="ECO:0000256" key="8">
    <source>
        <dbReference type="RuleBase" id="RU367053"/>
    </source>
</evidence>
<evidence type="ECO:0000256" key="7">
    <source>
        <dbReference type="ARBA" id="ARBA00047740"/>
    </source>
</evidence>
<dbReference type="GeneID" id="7051847"/>
<evidence type="ECO:0000256" key="1">
    <source>
        <dbReference type="ARBA" id="ARBA00001946"/>
    </source>
</evidence>
<dbReference type="VEuPathDB" id="FungiDB:SJAG_04488"/>
<dbReference type="JaponicusDB" id="SJAG_04488">
    <property type="gene designation" value="pct1"/>
</dbReference>
<dbReference type="Proteomes" id="UP000001744">
    <property type="component" value="Unassembled WGS sequence"/>
</dbReference>
<name>B6K6Y7_SCHJY</name>
<evidence type="ECO:0000256" key="5">
    <source>
        <dbReference type="ARBA" id="ARBA00022801"/>
    </source>
</evidence>
<dbReference type="PANTHER" id="PTHR28118">
    <property type="entry name" value="POLYNUCLEOTIDE 5'-TRIPHOSPHATASE-RELATED"/>
    <property type="match status" value="1"/>
</dbReference>
<keyword evidence="5 8" id="KW-0378">Hydrolase</keyword>
<dbReference type="GO" id="GO:0016887">
    <property type="term" value="F:ATP hydrolysis activity"/>
    <property type="evidence" value="ECO:0007669"/>
    <property type="project" value="EnsemblFungi"/>
</dbReference>
<dbReference type="STRING" id="402676.B6K6Y7"/>
<evidence type="ECO:0000256" key="4">
    <source>
        <dbReference type="ARBA" id="ARBA00022664"/>
    </source>
</evidence>
<evidence type="ECO:0000313" key="13">
    <source>
        <dbReference type="Proteomes" id="UP000001744"/>
    </source>
</evidence>
<dbReference type="GO" id="GO:0006370">
    <property type="term" value="P:7-methylguanosine mRNA capping"/>
    <property type="evidence" value="ECO:0000318"/>
    <property type="project" value="GO_Central"/>
</dbReference>
<proteinExistence type="inferred from homology"/>
<evidence type="ECO:0000256" key="3">
    <source>
        <dbReference type="ARBA" id="ARBA00006345"/>
    </source>
</evidence>
<dbReference type="GO" id="GO:0099122">
    <property type="term" value="F:RNA polymerase II C-terminal domain binding"/>
    <property type="evidence" value="ECO:0007669"/>
    <property type="project" value="EnsemblFungi"/>
</dbReference>
<dbReference type="InterPro" id="IPR033469">
    <property type="entry name" value="CYTH-like_dom_sf"/>
</dbReference>
<dbReference type="PANTHER" id="PTHR28118:SF1">
    <property type="entry name" value="POLYNUCLEOTIDE 5'-TRIPHOSPHATASE CTL1-RELATED"/>
    <property type="match status" value="1"/>
</dbReference>
<evidence type="ECO:0000313" key="11">
    <source>
        <dbReference type="EMBL" id="EEB09291.1"/>
    </source>
</evidence>
<comment type="subcellular location">
    <subcellularLocation>
        <location evidence="2 8">Nucleus</location>
    </subcellularLocation>
</comment>
<dbReference type="GO" id="GO:0031533">
    <property type="term" value="C:mRNA capping enzyme complex"/>
    <property type="evidence" value="ECO:0000318"/>
    <property type="project" value="GO_Central"/>
</dbReference>
<dbReference type="AlphaFoldDB" id="B6K6Y7"/>
<accession>B6K6Y7</accession>
<comment type="similarity">
    <text evidence="3 8">Belongs to the fungal TPase family.</text>
</comment>
<protein>
    <recommendedName>
        <fullName evidence="8">mRNA-capping enzyme subunit beta</fullName>
        <ecNumber evidence="8">3.6.1.74</ecNumber>
    </recommendedName>
    <alternativeName>
        <fullName evidence="8">mRNA 5'-phosphatase</fullName>
    </alternativeName>
    <alternativeName>
        <fullName evidence="8">mRNA 5'-triphosphate monophosphatase</fullName>
    </alternativeName>
</protein>
<dbReference type="SUPFAM" id="SSF55154">
    <property type="entry name" value="CYTH-like phosphatases"/>
    <property type="match status" value="1"/>
</dbReference>
<dbReference type="eggNOG" id="ENOG502RZAX">
    <property type="taxonomic scope" value="Eukaryota"/>
</dbReference>
<dbReference type="InterPro" id="IPR004206">
    <property type="entry name" value="mRNA_triPase_Cet1"/>
</dbReference>
<dbReference type="InterPro" id="IPR037009">
    <property type="entry name" value="mRNA_triPase_Cet1_sf"/>
</dbReference>
<dbReference type="CDD" id="cd07470">
    <property type="entry name" value="CYTH-like_mRNA_RTPase"/>
    <property type="match status" value="1"/>
</dbReference>
<feature type="compositionally biased region" description="Basic and acidic residues" evidence="9">
    <location>
        <begin position="1"/>
        <end position="18"/>
    </location>
</feature>
<dbReference type="HOGENOM" id="CLU_018004_0_0_1"/>
<evidence type="ECO:0000259" key="10">
    <source>
        <dbReference type="Pfam" id="PF02940"/>
    </source>
</evidence>
<reference evidence="11 13" key="1">
    <citation type="journal article" date="2011" name="Science">
        <title>Comparative functional genomics of the fission yeasts.</title>
        <authorList>
            <person name="Rhind N."/>
            <person name="Chen Z."/>
            <person name="Yassour M."/>
            <person name="Thompson D.A."/>
            <person name="Haas B.J."/>
            <person name="Habib N."/>
            <person name="Wapinski I."/>
            <person name="Roy S."/>
            <person name="Lin M.F."/>
            <person name="Heiman D.I."/>
            <person name="Young S.K."/>
            <person name="Furuya K."/>
            <person name="Guo Y."/>
            <person name="Pidoux A."/>
            <person name="Chen H.M."/>
            <person name="Robbertse B."/>
            <person name="Goldberg J.M."/>
            <person name="Aoki K."/>
            <person name="Bayne E.H."/>
            <person name="Berlin A.M."/>
            <person name="Desjardins C.A."/>
            <person name="Dobbs E."/>
            <person name="Dukaj L."/>
            <person name="Fan L."/>
            <person name="FitzGerald M.G."/>
            <person name="French C."/>
            <person name="Gujja S."/>
            <person name="Hansen K."/>
            <person name="Keifenheim D."/>
            <person name="Levin J.Z."/>
            <person name="Mosher R.A."/>
            <person name="Mueller C.A."/>
            <person name="Pfiffner J."/>
            <person name="Priest M."/>
            <person name="Russ C."/>
            <person name="Smialowska A."/>
            <person name="Swoboda P."/>
            <person name="Sykes S.M."/>
            <person name="Vaughn M."/>
            <person name="Vengrova S."/>
            <person name="Yoder R."/>
            <person name="Zeng Q."/>
            <person name="Allshire R."/>
            <person name="Baulcombe D."/>
            <person name="Birren B.W."/>
            <person name="Brown W."/>
            <person name="Ekwall K."/>
            <person name="Kellis M."/>
            <person name="Leatherwood J."/>
            <person name="Levin H."/>
            <person name="Margalit H."/>
            <person name="Martienssen R."/>
            <person name="Nieduszynski C.A."/>
            <person name="Spatafora J.W."/>
            <person name="Friedman N."/>
            <person name="Dalgaard J.Z."/>
            <person name="Baumann P."/>
            <person name="Niki H."/>
            <person name="Regev A."/>
            <person name="Nusbaum C."/>
        </authorList>
    </citation>
    <scope>NUCLEOTIDE SEQUENCE [LARGE SCALE GENOMIC DNA]</scope>
    <source>
        <strain evidence="13">yFS275 / FY16936</strain>
    </source>
</reference>
<dbReference type="RefSeq" id="XP_002175584.1">
    <property type="nucleotide sequence ID" value="XM_002175548.2"/>
</dbReference>
<comment type="cofactor">
    <cofactor evidence="1 8">
        <name>Mg(2+)</name>
        <dbReference type="ChEBI" id="CHEBI:18420"/>
    </cofactor>
</comment>
<keyword evidence="4 8" id="KW-0507">mRNA processing</keyword>
<dbReference type="InterPro" id="IPR040343">
    <property type="entry name" value="Cet1/Ctl1"/>
</dbReference>
<evidence type="ECO:0000256" key="6">
    <source>
        <dbReference type="ARBA" id="ARBA00023242"/>
    </source>
</evidence>
<dbReference type="GO" id="GO:0004651">
    <property type="term" value="F:polynucleotide 5'-phosphatase activity"/>
    <property type="evidence" value="ECO:0000318"/>
    <property type="project" value="GO_Central"/>
</dbReference>
<dbReference type="OMA" id="CPNDAFD"/>
<dbReference type="GO" id="GO:0140818">
    <property type="term" value="F:mRNA 5'-triphosphate monophosphatase activity"/>
    <property type="evidence" value="ECO:0007669"/>
    <property type="project" value="UniProtKB-EC"/>
</dbReference>
<keyword evidence="6 8" id="KW-0539">Nucleus</keyword>